<dbReference type="CDD" id="cd24010">
    <property type="entry name" value="ASKHA_NBD_AcK_PK"/>
    <property type="match status" value="1"/>
</dbReference>
<comment type="subunit">
    <text evidence="9">Homodimer.</text>
</comment>
<feature type="binding site" evidence="9">
    <location>
        <position position="89"/>
    </location>
    <ligand>
        <name>substrate</name>
    </ligand>
</feature>
<evidence type="ECO:0000256" key="7">
    <source>
        <dbReference type="ARBA" id="ARBA00022840"/>
    </source>
</evidence>
<dbReference type="PANTHER" id="PTHR21060:SF15">
    <property type="entry name" value="ACETATE KINASE-RELATED"/>
    <property type="match status" value="1"/>
</dbReference>
<evidence type="ECO:0000256" key="1">
    <source>
        <dbReference type="ARBA" id="ARBA00008748"/>
    </source>
</evidence>
<dbReference type="InterPro" id="IPR004372">
    <property type="entry name" value="Ac/propionate_kinase"/>
</dbReference>
<comment type="catalytic activity">
    <reaction evidence="9">
        <text>acetate + ATP = acetyl phosphate + ADP</text>
        <dbReference type="Rhea" id="RHEA:11352"/>
        <dbReference type="ChEBI" id="CHEBI:22191"/>
        <dbReference type="ChEBI" id="CHEBI:30089"/>
        <dbReference type="ChEBI" id="CHEBI:30616"/>
        <dbReference type="ChEBI" id="CHEBI:456216"/>
        <dbReference type="EC" id="2.7.2.1"/>
    </reaction>
</comment>
<feature type="site" description="Transition state stabilizer" evidence="9">
    <location>
        <position position="178"/>
    </location>
</feature>
<comment type="subcellular location">
    <subcellularLocation>
        <location evidence="9">Cytoplasm</location>
    </subcellularLocation>
</comment>
<protein>
    <recommendedName>
        <fullName evidence="9">Acetate kinase</fullName>
        <ecNumber evidence="9">2.7.2.1</ecNumber>
    </recommendedName>
    <alternativeName>
        <fullName evidence="9">Acetokinase</fullName>
    </alternativeName>
</protein>
<dbReference type="FunFam" id="3.30.420.40:FF:000358">
    <property type="entry name" value="Acetate kinase"/>
    <property type="match status" value="1"/>
</dbReference>
<dbReference type="EMBL" id="CP002816">
    <property type="protein sequence ID" value="AEH92179.1"/>
    <property type="molecule type" value="Genomic_DNA"/>
</dbReference>
<evidence type="ECO:0000256" key="8">
    <source>
        <dbReference type="ARBA" id="ARBA00022842"/>
    </source>
</evidence>
<sequence length="397" mass="43165">MHKIMAINAGSSSLKFQIFTMPGEEVLVKGLIERIGLPDAIFNMSFQNEKIKETRAINNHGEAVEILLEQLKAHQVINDLNEITGVGHRVAHGGEDFVTSCVVTDEVVKGIEAVTNLAPLHNPANIIGIKTFRELLPNAVSVAVFDTAFHQTIPEENFLYALPYELYEKHHIRKYGFHGTSHKYVAGKAAEVLEKPLEKLKIISCHLGNGASVCAIEAGKSVNTSMGFTPNAGLMMGTRSGTIDATIIPYLVDELGYSLDEVMHMMSSESGVLGVSGISSDFRDIEIAAKEGNSRALLTLRMFTGQICNYIGAYASAMNGCDALLFTAGVGENSPLIRQMVTEQLSYLGVTCHVTKNNAGDMIISNDDEAVKVCIIPTNEELMIARDVEKYAKQTIS</sequence>
<dbReference type="PANTHER" id="PTHR21060">
    <property type="entry name" value="ACETATE KINASE"/>
    <property type="match status" value="1"/>
</dbReference>
<feature type="site" description="Transition state stabilizer" evidence="9">
    <location>
        <position position="239"/>
    </location>
</feature>
<dbReference type="KEGG" id="lmq:LMM7_1174"/>
<feature type="binding site" evidence="9">
    <location>
        <begin position="281"/>
        <end position="283"/>
    </location>
    <ligand>
        <name>ATP</name>
        <dbReference type="ChEBI" id="CHEBI:30616"/>
    </ligand>
</feature>
<accession>A0A0E0UV13</accession>
<evidence type="ECO:0000256" key="3">
    <source>
        <dbReference type="ARBA" id="ARBA00022679"/>
    </source>
</evidence>
<dbReference type="Proteomes" id="UP000000486">
    <property type="component" value="Chromosome"/>
</dbReference>
<comment type="similarity">
    <text evidence="1 9 10">Belongs to the acetokinase family.</text>
</comment>
<evidence type="ECO:0000256" key="6">
    <source>
        <dbReference type="ARBA" id="ARBA00022777"/>
    </source>
</evidence>
<gene>
    <name evidence="9 11" type="primary">ackA</name>
    <name evidence="11" type="ordered locus">LMM7_1174</name>
</gene>
<dbReference type="PIRSF" id="PIRSF000722">
    <property type="entry name" value="Acetate_prop_kin"/>
    <property type="match status" value="1"/>
</dbReference>
<dbReference type="AlphaFoldDB" id="A0A0E0UV13"/>
<dbReference type="InterPro" id="IPR000890">
    <property type="entry name" value="Aliphatic_acid_kin_short-chain"/>
</dbReference>
<dbReference type="GO" id="GO:0006085">
    <property type="term" value="P:acetyl-CoA biosynthetic process"/>
    <property type="evidence" value="ECO:0007669"/>
    <property type="project" value="UniProtKB-UniRule"/>
</dbReference>
<feature type="binding site" evidence="9">
    <location>
        <position position="15"/>
    </location>
    <ligand>
        <name>ATP</name>
        <dbReference type="ChEBI" id="CHEBI:30616"/>
    </ligand>
</feature>
<feature type="active site" description="Proton donor/acceptor" evidence="9">
    <location>
        <position position="146"/>
    </location>
</feature>
<keyword evidence="5 9" id="KW-0547">Nucleotide-binding</keyword>
<dbReference type="PRINTS" id="PR00471">
    <property type="entry name" value="ACETATEKNASE"/>
</dbReference>
<dbReference type="HOGENOM" id="CLU_020352_0_1_9"/>
<keyword evidence="2 9" id="KW-0963">Cytoplasm</keyword>
<dbReference type="UniPathway" id="UPA00340">
    <property type="reaction ID" value="UER00458"/>
</dbReference>
<proteinExistence type="inferred from homology"/>
<dbReference type="GO" id="GO:0006083">
    <property type="term" value="P:acetate metabolic process"/>
    <property type="evidence" value="ECO:0007669"/>
    <property type="project" value="TreeGrafter"/>
</dbReference>
<dbReference type="FunFam" id="3.30.420.40:FF:000338">
    <property type="entry name" value="Acetate kinase"/>
    <property type="match status" value="1"/>
</dbReference>
<dbReference type="PATRIC" id="fig|1030009.3.peg.1163"/>
<comment type="pathway">
    <text evidence="9">Metabolic intermediate biosynthesis; acetyl-CoA biosynthesis; acetyl-CoA from acetate: step 1/2.</text>
</comment>
<dbReference type="GO" id="GO:0005524">
    <property type="term" value="F:ATP binding"/>
    <property type="evidence" value="ECO:0007669"/>
    <property type="project" value="UniProtKB-KW"/>
</dbReference>
<dbReference type="GO" id="GO:0008776">
    <property type="term" value="F:acetate kinase activity"/>
    <property type="evidence" value="ECO:0007669"/>
    <property type="project" value="UniProtKB-UniRule"/>
</dbReference>
<name>A0A0E0UV13_LISMM</name>
<feature type="binding site" evidence="9">
    <location>
        <position position="380"/>
    </location>
    <ligand>
        <name>Mg(2+)</name>
        <dbReference type="ChEBI" id="CHEBI:18420"/>
    </ligand>
</feature>
<dbReference type="InterPro" id="IPR043129">
    <property type="entry name" value="ATPase_NBD"/>
</dbReference>
<evidence type="ECO:0000256" key="4">
    <source>
        <dbReference type="ARBA" id="ARBA00022723"/>
    </source>
</evidence>
<keyword evidence="8 9" id="KW-0460">Magnesium</keyword>
<dbReference type="PROSITE" id="PS01076">
    <property type="entry name" value="ACETATE_KINASE_2"/>
    <property type="match status" value="1"/>
</dbReference>
<dbReference type="Gene3D" id="3.30.420.40">
    <property type="match status" value="2"/>
</dbReference>
<dbReference type="Pfam" id="PF00871">
    <property type="entry name" value="Acetate_kinase"/>
    <property type="match status" value="1"/>
</dbReference>
<comment type="function">
    <text evidence="9">Catalyzes the formation of acetyl phosphate from acetate and ATP. Can also catalyze the reverse reaction.</text>
</comment>
<feature type="binding site" evidence="9">
    <location>
        <begin position="329"/>
        <end position="333"/>
    </location>
    <ligand>
        <name>ATP</name>
        <dbReference type="ChEBI" id="CHEBI:30616"/>
    </ligand>
</feature>
<feature type="binding site" evidence="9">
    <location>
        <position position="8"/>
    </location>
    <ligand>
        <name>Mg(2+)</name>
        <dbReference type="ChEBI" id="CHEBI:18420"/>
    </ligand>
</feature>
<keyword evidence="3 9" id="KW-0808">Transferase</keyword>
<feature type="binding site" evidence="9">
    <location>
        <begin position="206"/>
        <end position="210"/>
    </location>
    <ligand>
        <name>ATP</name>
        <dbReference type="ChEBI" id="CHEBI:30616"/>
    </ligand>
</feature>
<evidence type="ECO:0000256" key="2">
    <source>
        <dbReference type="ARBA" id="ARBA00022490"/>
    </source>
</evidence>
<reference evidence="11 12" key="1">
    <citation type="journal article" date="2011" name="J. Bacteriol.">
        <title>Genome sequence of the nonpathogenic Listeria monocytogenes serovar 4a strain M7.</title>
        <authorList>
            <person name="Chen J."/>
            <person name="Xia Y."/>
            <person name="Cheng C."/>
            <person name="Fang C."/>
            <person name="Shan Y."/>
            <person name="Jin G."/>
            <person name="Fang W."/>
        </authorList>
    </citation>
    <scope>NUCLEOTIDE SEQUENCE [LARGE SCALE GENOMIC DNA]</scope>
    <source>
        <strain evidence="11 12">M7</strain>
    </source>
</reference>
<dbReference type="RefSeq" id="WP_003729758.1">
    <property type="nucleotide sequence ID" value="NC_017537.1"/>
</dbReference>
<evidence type="ECO:0000313" key="11">
    <source>
        <dbReference type="EMBL" id="AEH92179.1"/>
    </source>
</evidence>
<comment type="cofactor">
    <cofactor evidence="9">
        <name>Mg(2+)</name>
        <dbReference type="ChEBI" id="CHEBI:18420"/>
    </cofactor>
    <cofactor evidence="9">
        <name>Mn(2+)</name>
        <dbReference type="ChEBI" id="CHEBI:29035"/>
    </cofactor>
    <text evidence="9">Mg(2+). Can also accept Mn(2+).</text>
</comment>
<keyword evidence="6 9" id="KW-0418">Kinase</keyword>
<keyword evidence="7 9" id="KW-0067">ATP-binding</keyword>
<dbReference type="InterPro" id="IPR023865">
    <property type="entry name" value="Aliphatic_acid_kinase_CS"/>
</dbReference>
<evidence type="ECO:0000256" key="9">
    <source>
        <dbReference type="HAMAP-Rule" id="MF_00020"/>
    </source>
</evidence>
<evidence type="ECO:0000256" key="10">
    <source>
        <dbReference type="RuleBase" id="RU003835"/>
    </source>
</evidence>
<dbReference type="GO" id="GO:0005737">
    <property type="term" value="C:cytoplasm"/>
    <property type="evidence" value="ECO:0007669"/>
    <property type="project" value="UniProtKB-SubCell"/>
</dbReference>
<dbReference type="SUPFAM" id="SSF53067">
    <property type="entry name" value="Actin-like ATPase domain"/>
    <property type="match status" value="2"/>
</dbReference>
<dbReference type="EC" id="2.7.2.1" evidence="9"/>
<organism evidence="11 12">
    <name type="scientific">Listeria monocytogenes serotype 4a (strain M7)</name>
    <dbReference type="NCBI Taxonomy" id="1030009"/>
    <lineage>
        <taxon>Bacteria</taxon>
        <taxon>Bacillati</taxon>
        <taxon>Bacillota</taxon>
        <taxon>Bacilli</taxon>
        <taxon>Bacillales</taxon>
        <taxon>Listeriaceae</taxon>
        <taxon>Listeria</taxon>
    </lineage>
</organism>
<evidence type="ECO:0000313" key="12">
    <source>
        <dbReference type="Proteomes" id="UP000000486"/>
    </source>
</evidence>
<dbReference type="GO" id="GO:0000287">
    <property type="term" value="F:magnesium ion binding"/>
    <property type="evidence" value="ECO:0007669"/>
    <property type="project" value="UniProtKB-UniRule"/>
</dbReference>
<dbReference type="HAMAP" id="MF_00020">
    <property type="entry name" value="Acetate_kinase"/>
    <property type="match status" value="1"/>
</dbReference>
<dbReference type="PROSITE" id="PS01075">
    <property type="entry name" value="ACETATE_KINASE_1"/>
    <property type="match status" value="1"/>
</dbReference>
<keyword evidence="4 9" id="KW-0479">Metal-binding</keyword>
<evidence type="ECO:0000256" key="5">
    <source>
        <dbReference type="ARBA" id="ARBA00022741"/>
    </source>
</evidence>
<dbReference type="NCBIfam" id="TIGR00016">
    <property type="entry name" value="ackA"/>
    <property type="match status" value="1"/>
</dbReference>